<keyword evidence="6" id="KW-1133">Transmembrane helix</keyword>
<dbReference type="STRING" id="1324314.BVG16_06065"/>
<evidence type="ECO:0000256" key="3">
    <source>
        <dbReference type="ARBA" id="ARBA00023054"/>
    </source>
</evidence>
<protein>
    <submittedName>
        <fullName evidence="9">Uncharacterized protein</fullName>
    </submittedName>
</protein>
<feature type="compositionally biased region" description="Low complexity" evidence="5">
    <location>
        <begin position="343"/>
        <end position="357"/>
    </location>
</feature>
<evidence type="ECO:0000256" key="1">
    <source>
        <dbReference type="ARBA" id="ARBA00004196"/>
    </source>
</evidence>
<dbReference type="AlphaFoldDB" id="A0A1T2XKE7"/>
<evidence type="ECO:0000313" key="10">
    <source>
        <dbReference type="Proteomes" id="UP000190188"/>
    </source>
</evidence>
<reference evidence="9 10" key="1">
    <citation type="submission" date="2017-01" db="EMBL/GenBank/DDBJ databases">
        <title>Genome analysis of Paenibacillus selenitrireducens ES3-24.</title>
        <authorList>
            <person name="Xu D."/>
            <person name="Yao R."/>
            <person name="Zheng S."/>
        </authorList>
    </citation>
    <scope>NUCLEOTIDE SEQUENCE [LARGE SCALE GENOMIC DNA]</scope>
    <source>
        <strain evidence="9 10">ES3-24</strain>
    </source>
</reference>
<feature type="compositionally biased region" description="Low complexity" evidence="5">
    <location>
        <begin position="430"/>
        <end position="439"/>
    </location>
</feature>
<organism evidence="9 10">
    <name type="scientific">Paenibacillus selenitireducens</name>
    <dbReference type="NCBI Taxonomy" id="1324314"/>
    <lineage>
        <taxon>Bacteria</taxon>
        <taxon>Bacillati</taxon>
        <taxon>Bacillota</taxon>
        <taxon>Bacilli</taxon>
        <taxon>Bacillales</taxon>
        <taxon>Paenibacillaceae</taxon>
        <taxon>Paenibacillus</taxon>
    </lineage>
</organism>
<dbReference type="PANTHER" id="PTHR32347">
    <property type="entry name" value="EFFLUX SYSTEM COMPONENT YKNX-RELATED"/>
    <property type="match status" value="1"/>
</dbReference>
<comment type="subcellular location">
    <subcellularLocation>
        <location evidence="1">Cell envelope</location>
    </subcellularLocation>
</comment>
<comment type="similarity">
    <text evidence="2">Belongs to the membrane fusion protein (MFP) (TC 8.A.1) family.</text>
</comment>
<sequence>MKKKIWIVSIVVILMAALLFGYNALNKNKKITTAVQPTAKVTRTDLVVKVSGTGTVSSVNKATVNSSETGKIASIKFKEGQKVKKGETLVTFETEDMTSQIQKSELQIQQKQMDYEDLKKKYMDATEEERASMNTQIEQKKLDMQLAQIDLQDLKDKQAKSTVVTSPINGTIVTSAIHVGDQVSPNTVIAEITDYDNLESIVQVDELDVDKVKAGQKVQMTLDALSDQTVEGKVTAVSQEGTASNGVASFDVTVSITKNDSIKIGMSLQADIIVQSKENALVVPIEAVHQLGGKSFVQLASAAEGTTTGSTATGNKETGAAAAPSEQPQEDKSNNANRATNEGATNRAKNGNGNGTNRTDRNTMMQNMKEIEVGIHNESYIEVLSGLEEGEQILLPAVKASTGSSAQMNAGFGGLGGMGGGNFGGGQGGFRQSTSSGGQRTSGGGGSR</sequence>
<dbReference type="NCBIfam" id="TIGR01730">
    <property type="entry name" value="RND_mfp"/>
    <property type="match status" value="1"/>
</dbReference>
<evidence type="ECO:0000313" key="9">
    <source>
        <dbReference type="EMBL" id="OPA80298.1"/>
    </source>
</evidence>
<dbReference type="EMBL" id="MSZX01000002">
    <property type="protein sequence ID" value="OPA80298.1"/>
    <property type="molecule type" value="Genomic_DNA"/>
</dbReference>
<dbReference type="PANTHER" id="PTHR32347:SF14">
    <property type="entry name" value="EFFLUX SYSTEM COMPONENT YKNX-RELATED"/>
    <property type="match status" value="1"/>
</dbReference>
<name>A0A1T2XKE7_9BACL</name>
<feature type="domain" description="YknX-like beta-barrel" evidence="8">
    <location>
        <begin position="203"/>
        <end position="272"/>
    </location>
</feature>
<dbReference type="RefSeq" id="WP_158081631.1">
    <property type="nucleotide sequence ID" value="NZ_MSZX01000002.1"/>
</dbReference>
<feature type="coiled-coil region" evidence="4">
    <location>
        <begin position="101"/>
        <end position="157"/>
    </location>
</feature>
<accession>A0A1T2XKE7</accession>
<keyword evidence="6" id="KW-0472">Membrane</keyword>
<evidence type="ECO:0000256" key="4">
    <source>
        <dbReference type="SAM" id="Coils"/>
    </source>
</evidence>
<feature type="region of interest" description="Disordered" evidence="5">
    <location>
        <begin position="421"/>
        <end position="448"/>
    </location>
</feature>
<dbReference type="GO" id="GO:0016020">
    <property type="term" value="C:membrane"/>
    <property type="evidence" value="ECO:0007669"/>
    <property type="project" value="InterPro"/>
</dbReference>
<dbReference type="InterPro" id="IPR058647">
    <property type="entry name" value="BSH_CzcB-like"/>
</dbReference>
<dbReference type="Proteomes" id="UP000190188">
    <property type="component" value="Unassembled WGS sequence"/>
</dbReference>
<gene>
    <name evidence="9" type="ORF">BVG16_06065</name>
</gene>
<keyword evidence="3 4" id="KW-0175">Coiled coil</keyword>
<keyword evidence="6" id="KW-0812">Transmembrane</keyword>
<proteinExistence type="inferred from homology"/>
<dbReference type="GO" id="GO:0022857">
    <property type="term" value="F:transmembrane transporter activity"/>
    <property type="evidence" value="ECO:0007669"/>
    <property type="project" value="InterPro"/>
</dbReference>
<dbReference type="InterPro" id="IPR058636">
    <property type="entry name" value="Beta-barrel_YknX"/>
</dbReference>
<feature type="region of interest" description="Disordered" evidence="5">
    <location>
        <begin position="306"/>
        <end position="363"/>
    </location>
</feature>
<evidence type="ECO:0000256" key="6">
    <source>
        <dbReference type="SAM" id="Phobius"/>
    </source>
</evidence>
<dbReference type="SUPFAM" id="SSF111369">
    <property type="entry name" value="HlyD-like secretion proteins"/>
    <property type="match status" value="1"/>
</dbReference>
<evidence type="ECO:0000259" key="7">
    <source>
        <dbReference type="Pfam" id="PF25973"/>
    </source>
</evidence>
<dbReference type="InterPro" id="IPR006143">
    <property type="entry name" value="RND_pump_MFP"/>
</dbReference>
<keyword evidence="10" id="KW-1185">Reference proteome</keyword>
<evidence type="ECO:0000259" key="8">
    <source>
        <dbReference type="Pfam" id="PF25990"/>
    </source>
</evidence>
<dbReference type="Gene3D" id="6.20.50.140">
    <property type="match status" value="1"/>
</dbReference>
<feature type="domain" description="CzcB-like barrel-sandwich hybrid" evidence="7">
    <location>
        <begin position="62"/>
        <end position="194"/>
    </location>
</feature>
<dbReference type="Gene3D" id="2.40.50.100">
    <property type="match status" value="1"/>
</dbReference>
<evidence type="ECO:0000256" key="2">
    <source>
        <dbReference type="ARBA" id="ARBA00009477"/>
    </source>
</evidence>
<dbReference type="InterPro" id="IPR050465">
    <property type="entry name" value="UPF0194_transport"/>
</dbReference>
<dbReference type="GO" id="GO:0030313">
    <property type="term" value="C:cell envelope"/>
    <property type="evidence" value="ECO:0007669"/>
    <property type="project" value="UniProtKB-SubCell"/>
</dbReference>
<comment type="caution">
    <text evidence="9">The sequence shown here is derived from an EMBL/GenBank/DDBJ whole genome shotgun (WGS) entry which is preliminary data.</text>
</comment>
<dbReference type="Gene3D" id="2.40.30.170">
    <property type="match status" value="1"/>
</dbReference>
<dbReference type="OrthoDB" id="2023301at2"/>
<dbReference type="Pfam" id="PF25973">
    <property type="entry name" value="BSH_CzcB"/>
    <property type="match status" value="1"/>
</dbReference>
<feature type="transmembrane region" description="Helical" evidence="6">
    <location>
        <begin position="5"/>
        <end position="25"/>
    </location>
</feature>
<evidence type="ECO:0000256" key="5">
    <source>
        <dbReference type="SAM" id="MobiDB-lite"/>
    </source>
</evidence>
<dbReference type="Pfam" id="PF25990">
    <property type="entry name" value="Beta-barrel_YknX"/>
    <property type="match status" value="1"/>
</dbReference>